<sequence>MVHAANAEKGLTYKITGINFENTMLAHRLSALGFTIGSKIKVRQKFFMKGPCTLEMDGQCIGIRHCDACKIMLEQADA</sequence>
<evidence type="ECO:0000313" key="3">
    <source>
        <dbReference type="EMBL" id="QQS81963.1"/>
    </source>
</evidence>
<feature type="domain" description="Ferrous iron transporter FeoA-like" evidence="2">
    <location>
        <begin position="2"/>
        <end position="75"/>
    </location>
</feature>
<dbReference type="KEGG" id="scv:A4G25_09990"/>
<proteinExistence type="predicted"/>
<dbReference type="EMBL" id="CP068073">
    <property type="protein sequence ID" value="QQS81963.1"/>
    <property type="molecule type" value="Genomic_DNA"/>
</dbReference>
<organism evidence="4 5">
    <name type="scientific">Staphylococcus condimenti</name>
    <dbReference type="NCBI Taxonomy" id="70255"/>
    <lineage>
        <taxon>Bacteria</taxon>
        <taxon>Bacillati</taxon>
        <taxon>Bacillota</taxon>
        <taxon>Bacilli</taxon>
        <taxon>Bacillales</taxon>
        <taxon>Staphylococcaceae</taxon>
        <taxon>Staphylococcus</taxon>
    </lineage>
</organism>
<dbReference type="GeneID" id="93725681"/>
<name>A0A143PCJ3_9STAP</name>
<dbReference type="Gene3D" id="2.30.30.90">
    <property type="match status" value="1"/>
</dbReference>
<evidence type="ECO:0000256" key="1">
    <source>
        <dbReference type="ARBA" id="ARBA00023004"/>
    </source>
</evidence>
<dbReference type="InterPro" id="IPR008988">
    <property type="entry name" value="Transcriptional_repressor_C"/>
</dbReference>
<keyword evidence="6" id="KW-1185">Reference proteome</keyword>
<protein>
    <submittedName>
        <fullName evidence="4">Ferrous iron transport protein A</fullName>
    </submittedName>
</protein>
<dbReference type="Proteomes" id="UP000595942">
    <property type="component" value="Chromosome"/>
</dbReference>
<dbReference type="EMBL" id="RQTE01000103">
    <property type="protein sequence ID" value="RZI02398.1"/>
    <property type="molecule type" value="Genomic_DNA"/>
</dbReference>
<dbReference type="OrthoDB" id="9811076at2"/>
<reference evidence="4 5" key="1">
    <citation type="submission" date="2018-11" db="EMBL/GenBank/DDBJ databases">
        <title>Genomic profiling of Staphylococcus species from a Poultry farm system in KwaZulu-Natal, South Africa.</title>
        <authorList>
            <person name="Amoako D.G."/>
            <person name="Somboro A.M."/>
            <person name="Abia A.L.K."/>
            <person name="Bester L.A."/>
            <person name="Essack S.Y."/>
        </authorList>
    </citation>
    <scope>NUCLEOTIDE SEQUENCE [LARGE SCALE GENOMIC DNA]</scope>
    <source>
        <strain evidence="4 5">SA11</strain>
    </source>
</reference>
<dbReference type="SUPFAM" id="SSF50037">
    <property type="entry name" value="C-terminal domain of transcriptional repressors"/>
    <property type="match status" value="1"/>
</dbReference>
<evidence type="ECO:0000313" key="5">
    <source>
        <dbReference type="Proteomes" id="UP000293854"/>
    </source>
</evidence>
<dbReference type="SMART" id="SM00899">
    <property type="entry name" value="FeoA"/>
    <property type="match status" value="1"/>
</dbReference>
<dbReference type="Pfam" id="PF04023">
    <property type="entry name" value="FeoA"/>
    <property type="match status" value="1"/>
</dbReference>
<gene>
    <name evidence="4" type="ORF">EIG99_06315</name>
    <name evidence="3" type="ORF">I6J05_08505</name>
</gene>
<dbReference type="GO" id="GO:0046914">
    <property type="term" value="F:transition metal ion binding"/>
    <property type="evidence" value="ECO:0007669"/>
    <property type="project" value="InterPro"/>
</dbReference>
<dbReference type="InterPro" id="IPR007167">
    <property type="entry name" value="Fe-transptr_FeoA-like"/>
</dbReference>
<dbReference type="Proteomes" id="UP000293854">
    <property type="component" value="Unassembled WGS sequence"/>
</dbReference>
<dbReference type="AlphaFoldDB" id="A0A143PCJ3"/>
<reference evidence="3 6" key="2">
    <citation type="submission" date="2021-01" db="EMBL/GenBank/DDBJ databases">
        <title>FDA dAtabase for Regulatory Grade micrObial Sequences (FDA-ARGOS): Supporting development and validation of Infectious Disease Dx tests.</title>
        <authorList>
            <person name="Sproer C."/>
            <person name="Gronow S."/>
            <person name="Severitt S."/>
            <person name="Schroder I."/>
            <person name="Tallon L."/>
            <person name="Sadzewicz L."/>
            <person name="Zhao X."/>
            <person name="Boylan J."/>
            <person name="Ott S."/>
            <person name="Bowen H."/>
            <person name="Vavikolanu K."/>
            <person name="Mehta A."/>
            <person name="Aluvathingal J."/>
            <person name="Nadendla S."/>
            <person name="Lowell S."/>
            <person name="Myers T."/>
            <person name="Yan Y."/>
            <person name="Sichtig H."/>
        </authorList>
    </citation>
    <scope>NUCLEOTIDE SEQUENCE [LARGE SCALE GENOMIC DNA]</scope>
    <source>
        <strain evidence="3 6">FDAARGOS_1148</strain>
    </source>
</reference>
<dbReference type="InterPro" id="IPR038157">
    <property type="entry name" value="FeoA_core_dom"/>
</dbReference>
<evidence type="ECO:0000259" key="2">
    <source>
        <dbReference type="SMART" id="SM00899"/>
    </source>
</evidence>
<dbReference type="RefSeq" id="WP_047132493.1">
    <property type="nucleotide sequence ID" value="NZ_CP015114.1"/>
</dbReference>
<evidence type="ECO:0000313" key="6">
    <source>
        <dbReference type="Proteomes" id="UP000595942"/>
    </source>
</evidence>
<evidence type="ECO:0000313" key="4">
    <source>
        <dbReference type="EMBL" id="RZI02398.1"/>
    </source>
</evidence>
<accession>A0A143PCJ3</accession>
<keyword evidence="1" id="KW-0408">Iron</keyword>